<evidence type="ECO:0000259" key="12">
    <source>
        <dbReference type="PROSITE" id="PS51843"/>
    </source>
</evidence>
<keyword evidence="7" id="KW-0238">DNA-binding</keyword>
<organism evidence="13 14">
    <name type="scientific">Caenorhabditis bovis</name>
    <dbReference type="NCBI Taxonomy" id="2654633"/>
    <lineage>
        <taxon>Eukaryota</taxon>
        <taxon>Metazoa</taxon>
        <taxon>Ecdysozoa</taxon>
        <taxon>Nematoda</taxon>
        <taxon>Chromadorea</taxon>
        <taxon>Rhabditida</taxon>
        <taxon>Rhabditina</taxon>
        <taxon>Rhabditomorpha</taxon>
        <taxon>Rhabditoidea</taxon>
        <taxon>Rhabditidae</taxon>
        <taxon>Peloderinae</taxon>
        <taxon>Caenorhabditis</taxon>
    </lineage>
</organism>
<dbReference type="Gene3D" id="3.30.50.10">
    <property type="entry name" value="Erythroid Transcription Factor GATA-1, subunit A"/>
    <property type="match status" value="1"/>
</dbReference>
<evidence type="ECO:0000259" key="11">
    <source>
        <dbReference type="PROSITE" id="PS51030"/>
    </source>
</evidence>
<feature type="domain" description="Nuclear receptor" evidence="11">
    <location>
        <begin position="6"/>
        <end position="81"/>
    </location>
</feature>
<dbReference type="InterPro" id="IPR013088">
    <property type="entry name" value="Znf_NHR/GATA"/>
</dbReference>
<keyword evidence="14" id="KW-1185">Reference proteome</keyword>
<dbReference type="Pfam" id="PF00105">
    <property type="entry name" value="zf-C4"/>
    <property type="match status" value="1"/>
</dbReference>
<dbReference type="PROSITE" id="PS51843">
    <property type="entry name" value="NR_LBD"/>
    <property type="match status" value="1"/>
</dbReference>
<evidence type="ECO:0000313" key="14">
    <source>
        <dbReference type="Proteomes" id="UP000494206"/>
    </source>
</evidence>
<dbReference type="EMBL" id="CADEPM010000005">
    <property type="protein sequence ID" value="CAB3406919.1"/>
    <property type="molecule type" value="Genomic_DNA"/>
</dbReference>
<comment type="subcellular location">
    <subcellularLocation>
        <location evidence="1">Nucleus</location>
    </subcellularLocation>
</comment>
<keyword evidence="9" id="KW-0675">Receptor</keyword>
<dbReference type="AlphaFoldDB" id="A0A8S1F479"/>
<evidence type="ECO:0000256" key="6">
    <source>
        <dbReference type="ARBA" id="ARBA00023015"/>
    </source>
</evidence>
<reference evidence="13 14" key="1">
    <citation type="submission" date="2020-04" db="EMBL/GenBank/DDBJ databases">
        <authorList>
            <person name="Laetsch R D."/>
            <person name="Stevens L."/>
            <person name="Kumar S."/>
            <person name="Blaxter L. M."/>
        </authorList>
    </citation>
    <scope>NUCLEOTIDE SEQUENCE [LARGE SCALE GENOMIC DNA]</scope>
</reference>
<dbReference type="GO" id="GO:0005634">
    <property type="term" value="C:nucleus"/>
    <property type="evidence" value="ECO:0007669"/>
    <property type="project" value="UniProtKB-SubCell"/>
</dbReference>
<evidence type="ECO:0000256" key="9">
    <source>
        <dbReference type="ARBA" id="ARBA00023170"/>
    </source>
</evidence>
<dbReference type="SUPFAM" id="SSF57716">
    <property type="entry name" value="Glucocorticoid receptor-like (DNA-binding domain)"/>
    <property type="match status" value="1"/>
</dbReference>
<dbReference type="GO" id="GO:0003700">
    <property type="term" value="F:DNA-binding transcription factor activity"/>
    <property type="evidence" value="ECO:0007669"/>
    <property type="project" value="InterPro"/>
</dbReference>
<dbReference type="InterPro" id="IPR049636">
    <property type="entry name" value="HNF4-like_DBD"/>
</dbReference>
<dbReference type="SMART" id="SM00399">
    <property type="entry name" value="ZnF_C4"/>
    <property type="match status" value="1"/>
</dbReference>
<dbReference type="SUPFAM" id="SSF48508">
    <property type="entry name" value="Nuclear receptor ligand-binding domain"/>
    <property type="match status" value="1"/>
</dbReference>
<dbReference type="GO" id="GO:0008270">
    <property type="term" value="F:zinc ion binding"/>
    <property type="evidence" value="ECO:0007669"/>
    <property type="project" value="UniProtKB-KW"/>
</dbReference>
<evidence type="ECO:0000256" key="5">
    <source>
        <dbReference type="ARBA" id="ARBA00022833"/>
    </source>
</evidence>
<proteinExistence type="inferred from homology"/>
<dbReference type="SMART" id="SM00430">
    <property type="entry name" value="HOLI"/>
    <property type="match status" value="1"/>
</dbReference>
<dbReference type="Pfam" id="PF00104">
    <property type="entry name" value="Hormone_recep"/>
    <property type="match status" value="1"/>
</dbReference>
<dbReference type="InterPro" id="IPR035500">
    <property type="entry name" value="NHR-like_dom_sf"/>
</dbReference>
<evidence type="ECO:0008006" key="15">
    <source>
        <dbReference type="Google" id="ProtNLM"/>
    </source>
</evidence>
<dbReference type="InterPro" id="IPR001628">
    <property type="entry name" value="Znf_hrmn_rcpt"/>
</dbReference>
<dbReference type="CDD" id="cd06960">
    <property type="entry name" value="NR_DBD_HNF4A"/>
    <property type="match status" value="1"/>
</dbReference>
<evidence type="ECO:0000256" key="3">
    <source>
        <dbReference type="ARBA" id="ARBA00022723"/>
    </source>
</evidence>
<keyword evidence="6" id="KW-0805">Transcription regulation</keyword>
<name>A0A8S1F479_9PELO</name>
<evidence type="ECO:0000256" key="2">
    <source>
        <dbReference type="ARBA" id="ARBA00005993"/>
    </source>
</evidence>
<accession>A0A8S1F479</accession>
<evidence type="ECO:0000256" key="10">
    <source>
        <dbReference type="ARBA" id="ARBA00023242"/>
    </source>
</evidence>
<dbReference type="Proteomes" id="UP000494206">
    <property type="component" value="Unassembled WGS sequence"/>
</dbReference>
<comment type="caution">
    <text evidence="13">The sequence shown here is derived from an EMBL/GenBank/DDBJ whole genome shotgun (WGS) entry which is preliminary data.</text>
</comment>
<evidence type="ECO:0000256" key="1">
    <source>
        <dbReference type="ARBA" id="ARBA00004123"/>
    </source>
</evidence>
<dbReference type="Gene3D" id="1.10.565.10">
    <property type="entry name" value="Retinoid X Receptor"/>
    <property type="match status" value="1"/>
</dbReference>
<keyword evidence="4" id="KW-0863">Zinc-finger</keyword>
<keyword evidence="3" id="KW-0479">Metal-binding</keyword>
<dbReference type="InterPro" id="IPR051152">
    <property type="entry name" value="C.elegans_Orphan_NR"/>
</dbReference>
<protein>
    <recommendedName>
        <fullName evidence="15">Nuclear Hormone Receptor family</fullName>
    </recommendedName>
</protein>
<dbReference type="PRINTS" id="PR00047">
    <property type="entry name" value="STROIDFINGER"/>
</dbReference>
<gene>
    <name evidence="13" type="ORF">CBOVIS_LOCUS8921</name>
</gene>
<dbReference type="PANTHER" id="PTHR45680:SF14">
    <property type="entry name" value="NUCLEAR HORMONE RECEPTOR FAMILY-RELATED"/>
    <property type="match status" value="1"/>
</dbReference>
<comment type="similarity">
    <text evidence="2">Belongs to the nuclear hormone receptor family.</text>
</comment>
<dbReference type="OrthoDB" id="5816380at2759"/>
<dbReference type="PROSITE" id="PS51030">
    <property type="entry name" value="NUCLEAR_REC_DBD_2"/>
    <property type="match status" value="1"/>
</dbReference>
<dbReference type="PANTHER" id="PTHR45680">
    <property type="entry name" value="NUCLEAR HORMONE RECEPTOR FAMILY"/>
    <property type="match status" value="1"/>
</dbReference>
<evidence type="ECO:0000256" key="8">
    <source>
        <dbReference type="ARBA" id="ARBA00023163"/>
    </source>
</evidence>
<keyword evidence="5" id="KW-0862">Zinc</keyword>
<evidence type="ECO:0000256" key="7">
    <source>
        <dbReference type="ARBA" id="ARBA00023125"/>
    </source>
</evidence>
<feature type="domain" description="NR LBD" evidence="12">
    <location>
        <begin position="153"/>
        <end position="401"/>
    </location>
</feature>
<sequence>MEPSSSNSCSVCSRPSSGNHFGAETCRACAAFFRRSVYLNISYRACKSANKCVPRDGRWMCRKCRLNRCYDVGMLEKRVQYDRDLLSTAIKTGKMEINKITTSLKQFVGRSPILLLFDPQLASPNKTIIDISPMLDKLRNILSQNLPVNPYLQNKNLLQRVVYIFEKNNCPSRLQVVAKMTKSGILERMERDILKAAQCAMESHVLDSFSVPIRIKLINNFWHLWAELGKIFLTMQVRGGGQVLNDKIFLINDAEAIDLNNTEWDITWSTKYPNELIDLYYRYLQTDTVQKVFDLLQKIKPTLEESLFITCVACLSYRGRKESYELSEYTDSLIDALTDCLHDYYSNTLKLTNYSHRLSQLLQFEAIIKEHTTFRRRQFDLSDTFDVFSVEYSHSDIFDLRF</sequence>
<dbReference type="GO" id="GO:0000978">
    <property type="term" value="F:RNA polymerase II cis-regulatory region sequence-specific DNA binding"/>
    <property type="evidence" value="ECO:0007669"/>
    <property type="project" value="InterPro"/>
</dbReference>
<keyword evidence="10" id="KW-0539">Nucleus</keyword>
<keyword evidence="8" id="KW-0804">Transcription</keyword>
<dbReference type="InterPro" id="IPR000536">
    <property type="entry name" value="Nucl_hrmn_rcpt_lig-bd"/>
</dbReference>
<evidence type="ECO:0000313" key="13">
    <source>
        <dbReference type="EMBL" id="CAB3406919.1"/>
    </source>
</evidence>
<evidence type="ECO:0000256" key="4">
    <source>
        <dbReference type="ARBA" id="ARBA00022771"/>
    </source>
</evidence>